<keyword evidence="3" id="KW-0732">Signal</keyword>
<evidence type="ECO:0000313" key="4">
    <source>
        <dbReference type="EMBL" id="EMF17146.1"/>
    </source>
</evidence>
<dbReference type="AlphaFoldDB" id="N1QIV0"/>
<protein>
    <submittedName>
        <fullName evidence="4">Uncharacterized protein</fullName>
    </submittedName>
</protein>
<feature type="transmembrane region" description="Helical" evidence="2">
    <location>
        <begin position="294"/>
        <end position="318"/>
    </location>
</feature>
<dbReference type="OMA" id="NTSICDY"/>
<dbReference type="OrthoDB" id="2110578at2759"/>
<organism evidence="4 5">
    <name type="scientific">Sphaerulina musiva (strain SO2202)</name>
    <name type="common">Poplar stem canker fungus</name>
    <name type="synonym">Septoria musiva</name>
    <dbReference type="NCBI Taxonomy" id="692275"/>
    <lineage>
        <taxon>Eukaryota</taxon>
        <taxon>Fungi</taxon>
        <taxon>Dikarya</taxon>
        <taxon>Ascomycota</taxon>
        <taxon>Pezizomycotina</taxon>
        <taxon>Dothideomycetes</taxon>
        <taxon>Dothideomycetidae</taxon>
        <taxon>Mycosphaerellales</taxon>
        <taxon>Mycosphaerellaceae</taxon>
        <taxon>Sphaerulina</taxon>
    </lineage>
</organism>
<dbReference type="GeneID" id="27900671"/>
<feature type="compositionally biased region" description="Low complexity" evidence="1">
    <location>
        <begin position="255"/>
        <end position="278"/>
    </location>
</feature>
<dbReference type="HOGENOM" id="CLU_037449_1_0_1"/>
<evidence type="ECO:0000256" key="3">
    <source>
        <dbReference type="SAM" id="SignalP"/>
    </source>
</evidence>
<proteinExistence type="predicted"/>
<name>N1QIV0_SPHMS</name>
<evidence type="ECO:0000256" key="2">
    <source>
        <dbReference type="SAM" id="Phobius"/>
    </source>
</evidence>
<dbReference type="RefSeq" id="XP_016765267.1">
    <property type="nucleotide sequence ID" value="XM_016903534.1"/>
</dbReference>
<feature type="region of interest" description="Disordered" evidence="1">
    <location>
        <begin position="255"/>
        <end position="289"/>
    </location>
</feature>
<dbReference type="STRING" id="692275.N1QIV0"/>
<reference evidence="4 5" key="1">
    <citation type="journal article" date="2012" name="PLoS Pathog.">
        <title>Diverse lifestyles and strategies of plant pathogenesis encoded in the genomes of eighteen Dothideomycetes fungi.</title>
        <authorList>
            <person name="Ohm R.A."/>
            <person name="Feau N."/>
            <person name="Henrissat B."/>
            <person name="Schoch C.L."/>
            <person name="Horwitz B.A."/>
            <person name="Barry K.W."/>
            <person name="Condon B.J."/>
            <person name="Copeland A.C."/>
            <person name="Dhillon B."/>
            <person name="Glaser F."/>
            <person name="Hesse C.N."/>
            <person name="Kosti I."/>
            <person name="LaButti K."/>
            <person name="Lindquist E.A."/>
            <person name="Lucas S."/>
            <person name="Salamov A.A."/>
            <person name="Bradshaw R.E."/>
            <person name="Ciuffetti L."/>
            <person name="Hamelin R.C."/>
            <person name="Kema G.H.J."/>
            <person name="Lawrence C."/>
            <person name="Scott J.A."/>
            <person name="Spatafora J.W."/>
            <person name="Turgeon B.G."/>
            <person name="de Wit P.J.G.M."/>
            <person name="Zhong S."/>
            <person name="Goodwin S.B."/>
            <person name="Grigoriev I.V."/>
        </authorList>
    </citation>
    <scope>NUCLEOTIDE SEQUENCE [LARGE SCALE GENOMIC DNA]</scope>
    <source>
        <strain evidence="4 5">SO2202</strain>
    </source>
</reference>
<keyword evidence="5" id="KW-1185">Reference proteome</keyword>
<gene>
    <name evidence="4" type="ORF">SEPMUDRAFT_146237</name>
</gene>
<feature type="signal peptide" evidence="3">
    <location>
        <begin position="1"/>
        <end position="18"/>
    </location>
</feature>
<dbReference type="eggNOG" id="ENOG502RXCG">
    <property type="taxonomic scope" value="Eukaryota"/>
</dbReference>
<sequence length="319" mass="32410">MKSSTVALGLGAAATVSAQRPTDMSICDYYTTALLKENNATNQQTVLTLVVNTAVIGNYTSNPGSLVAVPGILANGTGEYEGVNLLPYFSGALASTNAGGMPKAVNFLDDGGATPLMMNKPANGTNSAQYALLTHLYQYFGYLLGCSQFANTTMPYEGDTSMYSVHKYMGLSNDEVQYFIQQVGLAALSFGVTQDDATAVGKSLTDAFGYRCAPPASIPASAPAELQAICIEDDCPIAPTNATCSSYEPVVEPAAASGSASGSAPSSNGTMMNSTSSTPASGAPMPSGSMPASYTGGAASLLPVVSTVILGAVAAVFAL</sequence>
<keyword evidence="2" id="KW-0812">Transmembrane</keyword>
<keyword evidence="2" id="KW-1133">Transmembrane helix</keyword>
<feature type="chain" id="PRO_5004110372" evidence="3">
    <location>
        <begin position="19"/>
        <end position="319"/>
    </location>
</feature>
<dbReference type="EMBL" id="KB456260">
    <property type="protein sequence ID" value="EMF17146.1"/>
    <property type="molecule type" value="Genomic_DNA"/>
</dbReference>
<evidence type="ECO:0000313" key="5">
    <source>
        <dbReference type="Proteomes" id="UP000016931"/>
    </source>
</evidence>
<evidence type="ECO:0000256" key="1">
    <source>
        <dbReference type="SAM" id="MobiDB-lite"/>
    </source>
</evidence>
<dbReference type="Proteomes" id="UP000016931">
    <property type="component" value="Unassembled WGS sequence"/>
</dbReference>
<accession>N1QIV0</accession>
<keyword evidence="2" id="KW-0472">Membrane</keyword>